<dbReference type="SUPFAM" id="SSF53927">
    <property type="entry name" value="Cytidine deaminase-like"/>
    <property type="match status" value="1"/>
</dbReference>
<dbReference type="GO" id="GO:0005829">
    <property type="term" value="C:cytosol"/>
    <property type="evidence" value="ECO:0007669"/>
    <property type="project" value="TreeGrafter"/>
</dbReference>
<accession>A0A812THX5</accession>
<evidence type="ECO:0000313" key="3">
    <source>
        <dbReference type="Proteomes" id="UP000649617"/>
    </source>
</evidence>
<keyword evidence="1" id="KW-0472">Membrane</keyword>
<organism evidence="2 3">
    <name type="scientific">Symbiodinium pilosum</name>
    <name type="common">Dinoflagellate</name>
    <dbReference type="NCBI Taxonomy" id="2952"/>
    <lineage>
        <taxon>Eukaryota</taxon>
        <taxon>Sar</taxon>
        <taxon>Alveolata</taxon>
        <taxon>Dinophyceae</taxon>
        <taxon>Suessiales</taxon>
        <taxon>Symbiodiniaceae</taxon>
        <taxon>Symbiodinium</taxon>
    </lineage>
</organism>
<dbReference type="AlphaFoldDB" id="A0A812THX5"/>
<name>A0A812THX5_SYMPI</name>
<proteinExistence type="predicted"/>
<dbReference type="InterPro" id="IPR024051">
    <property type="entry name" value="AICAR_Tfase_dup_dom_sf"/>
</dbReference>
<dbReference type="InterPro" id="IPR016193">
    <property type="entry name" value="Cytidine_deaminase-like"/>
</dbReference>
<feature type="transmembrane region" description="Helical" evidence="1">
    <location>
        <begin position="150"/>
        <end position="173"/>
    </location>
</feature>
<protein>
    <submittedName>
        <fullName evidence="2">ATIC protein</fullName>
    </submittedName>
</protein>
<dbReference type="InterPro" id="IPR002695">
    <property type="entry name" value="PurH-like"/>
</dbReference>
<dbReference type="Pfam" id="PF01808">
    <property type="entry name" value="AICARFT_IMPCHas"/>
    <property type="match status" value="1"/>
</dbReference>
<dbReference type="EMBL" id="CAJNIZ010031979">
    <property type="protein sequence ID" value="CAE7533853.1"/>
    <property type="molecule type" value="Genomic_DNA"/>
</dbReference>
<dbReference type="InterPro" id="IPR024050">
    <property type="entry name" value="AICAR_Tfase_insert_dom_sf"/>
</dbReference>
<dbReference type="Gene3D" id="3.40.140.20">
    <property type="match status" value="1"/>
</dbReference>
<evidence type="ECO:0000256" key="1">
    <source>
        <dbReference type="SAM" id="Phobius"/>
    </source>
</evidence>
<reference evidence="2" key="1">
    <citation type="submission" date="2021-02" db="EMBL/GenBank/DDBJ databases">
        <authorList>
            <person name="Dougan E. K."/>
            <person name="Rhodes N."/>
            <person name="Thang M."/>
            <person name="Chan C."/>
        </authorList>
    </citation>
    <scope>NUCLEOTIDE SEQUENCE</scope>
</reference>
<gene>
    <name evidence="2" type="primary">ATIC</name>
    <name evidence="2" type="ORF">SPIL2461_LOCUS14084</name>
</gene>
<evidence type="ECO:0000313" key="2">
    <source>
        <dbReference type="EMBL" id="CAE7533853.1"/>
    </source>
</evidence>
<dbReference type="GO" id="GO:0003937">
    <property type="term" value="F:IMP cyclohydrolase activity"/>
    <property type="evidence" value="ECO:0007669"/>
    <property type="project" value="InterPro"/>
</dbReference>
<feature type="transmembrane region" description="Helical" evidence="1">
    <location>
        <begin position="110"/>
        <end position="130"/>
    </location>
</feature>
<feature type="transmembrane region" description="Helical" evidence="1">
    <location>
        <begin position="83"/>
        <end position="104"/>
    </location>
</feature>
<keyword evidence="3" id="KW-1185">Reference proteome</keyword>
<dbReference type="PANTHER" id="PTHR11692:SF0">
    <property type="entry name" value="BIFUNCTIONAL PURINE BIOSYNTHESIS PROTEIN ATIC"/>
    <property type="match status" value="1"/>
</dbReference>
<dbReference type="GO" id="GO:0006189">
    <property type="term" value="P:'de novo' IMP biosynthetic process"/>
    <property type="evidence" value="ECO:0007669"/>
    <property type="project" value="TreeGrafter"/>
</dbReference>
<keyword evidence="1" id="KW-1133">Transmembrane helix</keyword>
<dbReference type="OrthoDB" id="6017153at2759"/>
<keyword evidence="1" id="KW-0812">Transmembrane</keyword>
<dbReference type="GO" id="GO:0004643">
    <property type="term" value="F:phosphoribosylaminoimidazolecarboxamide formyltransferase activity"/>
    <property type="evidence" value="ECO:0007669"/>
    <property type="project" value="InterPro"/>
</dbReference>
<dbReference type="Proteomes" id="UP000649617">
    <property type="component" value="Unassembled WGS sequence"/>
</dbReference>
<sequence>MQGMIEVRLREAPDVVCQCTPSGTLRASKDLQDLSREAVRRDKKERLEAACNIRRKSEAGKRREAASIEQALDMVARERSHEFLCPFLLCVCLPVAILTNLAGIPPTSGLGAVFLSIFALSLSFCASCFISMKVSCTAKGHAEVAYGRDAACWTTLFLLLGLFTLLLLVAMTVQHSLHGYWWTVFLIWPGVCLTCYWGANRALEGAGEVDSEIWHRRLREAEANVRERSIVFKGKVIREQGRACICSWPGKYEGAWDTMVATAREGNVSAAVVFLPDGTPEFGKHSRIPQNEPFKGPCWCEPLYGGKKPWGCRWFALWIQNVEEAVKSGAVLEVYFFANMVGKGTVATFATAGAENKRRERLEVQKGMFTQSATFQAALGSGLACLSKKPRADSSSPYDREVHRIFLTSLTDEEREFLESSEGLGNSQKAEVAWLEHKGYAYIKRDVADWLEEEAVALKGLQPSPKVVTSSKTIPDKAQKDLILASIAIKYTQSNSVGYSKNGMMVGVGAGQQSRVDCVKLAGRKVATWWLRFHPKVKGLPFKDGVKRQDRVNARVRYIEGDMEELRHVLWEAERTEWLKNFDSPPEPLTAEEKSTFLKGLDDVAISSDAFFPFRDSIDHATRLGVKFVAQPGGSVADKEVIDACNTYGMTMAFTQLRLFHH</sequence>
<dbReference type="PANTHER" id="PTHR11692">
    <property type="entry name" value="BIFUNCTIONAL PURINE BIOSYNTHESIS PROTEIN PURH"/>
    <property type="match status" value="1"/>
</dbReference>
<comment type="caution">
    <text evidence="2">The sequence shown here is derived from an EMBL/GenBank/DDBJ whole genome shotgun (WGS) entry which is preliminary data.</text>
</comment>
<dbReference type="Gene3D" id="1.10.287.440">
    <property type="match status" value="1"/>
</dbReference>
<dbReference type="SMART" id="SM00798">
    <property type="entry name" value="AICARFT_IMPCHas"/>
    <property type="match status" value="1"/>
</dbReference>